<dbReference type="Proteomes" id="UP000826656">
    <property type="component" value="Unassembled WGS sequence"/>
</dbReference>
<evidence type="ECO:0000313" key="3">
    <source>
        <dbReference type="EMBL" id="KAH0772018.1"/>
    </source>
</evidence>
<gene>
    <name evidence="3" type="ORF">KY290_015999</name>
</gene>
<proteinExistence type="predicted"/>
<evidence type="ECO:0000259" key="2">
    <source>
        <dbReference type="Pfam" id="PF21473"/>
    </source>
</evidence>
<dbReference type="PANTHER" id="PTHR31472">
    <property type="entry name" value="OS05G0244600 PROTEIN"/>
    <property type="match status" value="1"/>
</dbReference>
<comment type="caution">
    <text evidence="3">The sequence shown here is derived from an EMBL/GenBank/DDBJ whole genome shotgun (WGS) entry which is preliminary data.</text>
</comment>
<feature type="domain" description="Factor of DNA methylation 1-5/IDN2" evidence="1">
    <location>
        <begin position="32"/>
        <end position="87"/>
    </location>
</feature>
<dbReference type="Gene3D" id="2.40.50.140">
    <property type="entry name" value="Nucleic acid-binding proteins"/>
    <property type="match status" value="1"/>
</dbReference>
<name>A0ABQ7VVZ9_SOLTU</name>
<reference evidence="3 4" key="1">
    <citation type="journal article" date="2021" name="bioRxiv">
        <title>Chromosome-scale and haplotype-resolved genome assembly of a tetraploid potato cultivar.</title>
        <authorList>
            <person name="Sun H."/>
            <person name="Jiao W.-B."/>
            <person name="Krause K."/>
            <person name="Campoy J.A."/>
            <person name="Goel M."/>
            <person name="Folz-Donahue K."/>
            <person name="Kukat C."/>
            <person name="Huettel B."/>
            <person name="Schneeberger K."/>
        </authorList>
    </citation>
    <scope>NUCLEOTIDE SEQUENCE [LARGE SCALE GENOMIC DNA]</scope>
    <source>
        <strain evidence="3">SolTubOtavaFocal</strain>
        <tissue evidence="3">Leaves</tissue>
    </source>
</reference>
<dbReference type="InterPro" id="IPR005379">
    <property type="entry name" value="FDM1-5/IDN2_XH"/>
</dbReference>
<dbReference type="Pfam" id="PF21473">
    <property type="entry name" value="OB_Ssb-like"/>
    <property type="match status" value="1"/>
</dbReference>
<organism evidence="3 4">
    <name type="scientific">Solanum tuberosum</name>
    <name type="common">Potato</name>
    <dbReference type="NCBI Taxonomy" id="4113"/>
    <lineage>
        <taxon>Eukaryota</taxon>
        <taxon>Viridiplantae</taxon>
        <taxon>Streptophyta</taxon>
        <taxon>Embryophyta</taxon>
        <taxon>Tracheophyta</taxon>
        <taxon>Spermatophyta</taxon>
        <taxon>Magnoliopsida</taxon>
        <taxon>eudicotyledons</taxon>
        <taxon>Gunneridae</taxon>
        <taxon>Pentapetalae</taxon>
        <taxon>asterids</taxon>
        <taxon>lamiids</taxon>
        <taxon>Solanales</taxon>
        <taxon>Solanaceae</taxon>
        <taxon>Solanoideae</taxon>
        <taxon>Solaneae</taxon>
        <taxon>Solanum</taxon>
    </lineage>
</organism>
<dbReference type="SUPFAM" id="SSF50249">
    <property type="entry name" value="Nucleic acid-binding proteins"/>
    <property type="match status" value="1"/>
</dbReference>
<evidence type="ECO:0000313" key="4">
    <source>
        <dbReference type="Proteomes" id="UP000826656"/>
    </source>
</evidence>
<sequence>MQKLTEERQYWETLAKQLKGKESETTELVEARKKMISETIDQEGKHLQQLRKEWGYEVYLAVVIALKEIKEYNMKKRTTTHQLWNFESFLLGFVKVDELKPGTEGINLIVKVLNTDVVVDKSEEQQSLPSYHYSPFRITRVAESLVGDETGTIILTTRNKQVDLMTPGSILLLYGAKIQIYRGFLRLAVENKMQIKVAEPMEFDVDDDEDCNLSLAEYDKLIVSLIAQKAINLCCFDDRTSKLHSCSLALSSTPPSKWRGDYNVGNQTIIIRVANQLSY</sequence>
<keyword evidence="4" id="KW-1185">Reference proteome</keyword>
<protein>
    <submittedName>
        <fullName evidence="3">Uncharacterized protein</fullName>
    </submittedName>
</protein>
<dbReference type="EMBL" id="JAIVGD010000011">
    <property type="protein sequence ID" value="KAH0772018.1"/>
    <property type="molecule type" value="Genomic_DNA"/>
</dbReference>
<dbReference type="InterPro" id="IPR012340">
    <property type="entry name" value="NA-bd_OB-fold"/>
</dbReference>
<dbReference type="PANTHER" id="PTHR31472:SF17">
    <property type="entry name" value="FACTOR OF DNA METHYLATION 1-5_IDN2 DOMAIN-CONTAINING PROTEIN"/>
    <property type="match status" value="1"/>
</dbReference>
<evidence type="ECO:0000259" key="1">
    <source>
        <dbReference type="Pfam" id="PF03469"/>
    </source>
</evidence>
<dbReference type="Pfam" id="PF03469">
    <property type="entry name" value="XH"/>
    <property type="match status" value="1"/>
</dbReference>
<dbReference type="InterPro" id="IPR048970">
    <property type="entry name" value="OB_Ssb-like"/>
</dbReference>
<feature type="domain" description="Single-stranded DNA binding protein Ssb-like OB fold" evidence="2">
    <location>
        <begin position="99"/>
        <end position="196"/>
    </location>
</feature>
<accession>A0ABQ7VVZ9</accession>